<dbReference type="InterPro" id="IPR002123">
    <property type="entry name" value="Plipid/glycerol_acylTrfase"/>
</dbReference>
<sequence length="189" mass="21807">MTQKKRKTLKQRIAQTLLKWLGWKALVPESRPLKSVICVAPHTSNIDFIIGKLYHNFTGVGSHFMMKKEWFVFPLGHIFRAMGGIPIDRKHKMSLVDQVAETIRKAERFHLGVTPEGTRSKVAKWKTGFYYMALKAGVPIELAKIDYAQKEVGIFEIFNPTGNAEQDIAYIHSRYNKNMARVPEYFSEY</sequence>
<reference evidence="5 6" key="1">
    <citation type="submission" date="2014-08" db="EMBL/GenBank/DDBJ databases">
        <title>Porphyromonas canoris strain:OH2762 Genome sequencing.</title>
        <authorList>
            <person name="Wallis C."/>
            <person name="Deusch O."/>
            <person name="O'Flynn C."/>
            <person name="Davis I."/>
            <person name="Jospin G."/>
            <person name="Darling A.E."/>
            <person name="Coil D.A."/>
            <person name="Alexiev A."/>
            <person name="Horsfall A."/>
            <person name="Kirkwood N."/>
            <person name="Harris S."/>
            <person name="Eisen J.A."/>
        </authorList>
    </citation>
    <scope>NUCLEOTIDE SEQUENCE [LARGE SCALE GENOMIC DNA]</scope>
    <source>
        <strain evidence="6">COT-108 OH2762</strain>
    </source>
</reference>
<evidence type="ECO:0000313" key="6">
    <source>
        <dbReference type="Proteomes" id="UP000030101"/>
    </source>
</evidence>
<evidence type="ECO:0000259" key="4">
    <source>
        <dbReference type="SMART" id="SM00563"/>
    </source>
</evidence>
<dbReference type="EMBL" id="JQZV01000006">
    <property type="protein sequence ID" value="KGN92966.1"/>
    <property type="molecule type" value="Genomic_DNA"/>
</dbReference>
<dbReference type="RefSeq" id="WP_036789671.1">
    <property type="nucleotide sequence ID" value="NZ_JQZV01000006.1"/>
</dbReference>
<dbReference type="SUPFAM" id="SSF69593">
    <property type="entry name" value="Glycerol-3-phosphate (1)-acyltransferase"/>
    <property type="match status" value="1"/>
</dbReference>
<keyword evidence="3 5" id="KW-0012">Acyltransferase</keyword>
<feature type="domain" description="Phospholipid/glycerol acyltransferase" evidence="4">
    <location>
        <begin position="36"/>
        <end position="148"/>
    </location>
</feature>
<comment type="caution">
    <text evidence="5">The sequence shown here is derived from an EMBL/GenBank/DDBJ whole genome shotgun (WGS) entry which is preliminary data.</text>
</comment>
<dbReference type="Proteomes" id="UP000030101">
    <property type="component" value="Unassembled WGS sequence"/>
</dbReference>
<keyword evidence="6" id="KW-1185">Reference proteome</keyword>
<comment type="pathway">
    <text evidence="1">Lipid metabolism.</text>
</comment>
<keyword evidence="2" id="KW-0808">Transferase</keyword>
<dbReference type="GO" id="GO:0016746">
    <property type="term" value="F:acyltransferase activity"/>
    <property type="evidence" value="ECO:0007669"/>
    <property type="project" value="UniProtKB-KW"/>
</dbReference>
<proteinExistence type="predicted"/>
<dbReference type="PANTHER" id="PTHR10434">
    <property type="entry name" value="1-ACYL-SN-GLYCEROL-3-PHOSPHATE ACYLTRANSFERASE"/>
    <property type="match status" value="1"/>
</dbReference>
<protein>
    <submittedName>
        <fullName evidence="5">Acyltransferase</fullName>
    </submittedName>
</protein>
<gene>
    <name evidence="5" type="ORF">HQ43_03595</name>
</gene>
<dbReference type="Pfam" id="PF01553">
    <property type="entry name" value="Acyltransferase"/>
    <property type="match status" value="1"/>
</dbReference>
<evidence type="ECO:0000256" key="2">
    <source>
        <dbReference type="ARBA" id="ARBA00022679"/>
    </source>
</evidence>
<dbReference type="PANTHER" id="PTHR10434:SF9">
    <property type="entry name" value="PHOSPHOLIPID_GLYCEROL ACYLTRANSFERASE DOMAIN-CONTAINING PROTEIN"/>
    <property type="match status" value="1"/>
</dbReference>
<evidence type="ECO:0000313" key="5">
    <source>
        <dbReference type="EMBL" id="KGN92966.1"/>
    </source>
</evidence>
<name>A0ABR4XLV8_9PORP</name>
<organism evidence="5 6">
    <name type="scientific">Porphyromonas canoris</name>
    <dbReference type="NCBI Taxonomy" id="36875"/>
    <lineage>
        <taxon>Bacteria</taxon>
        <taxon>Pseudomonadati</taxon>
        <taxon>Bacteroidota</taxon>
        <taxon>Bacteroidia</taxon>
        <taxon>Bacteroidales</taxon>
        <taxon>Porphyromonadaceae</taxon>
        <taxon>Porphyromonas</taxon>
    </lineage>
</organism>
<accession>A0ABR4XLV8</accession>
<dbReference type="SMART" id="SM00563">
    <property type="entry name" value="PlsC"/>
    <property type="match status" value="1"/>
</dbReference>
<evidence type="ECO:0000256" key="1">
    <source>
        <dbReference type="ARBA" id="ARBA00005189"/>
    </source>
</evidence>
<evidence type="ECO:0000256" key="3">
    <source>
        <dbReference type="ARBA" id="ARBA00023315"/>
    </source>
</evidence>